<dbReference type="SUPFAM" id="SSF81296">
    <property type="entry name" value="E set domains"/>
    <property type="match status" value="1"/>
</dbReference>
<dbReference type="Proteomes" id="UP001321582">
    <property type="component" value="Chromosome"/>
</dbReference>
<dbReference type="Pfam" id="PF16561">
    <property type="entry name" value="AMPK1_CBM"/>
    <property type="match status" value="1"/>
</dbReference>
<keyword evidence="3" id="KW-1185">Reference proteome</keyword>
<dbReference type="RefSeq" id="WP_307904453.1">
    <property type="nucleotide sequence ID" value="NZ_AP027059.1"/>
</dbReference>
<dbReference type="InterPro" id="IPR050583">
    <property type="entry name" value="Mycobacterial_A85_antigen"/>
</dbReference>
<dbReference type="PANTHER" id="PTHR48098">
    <property type="entry name" value="ENTEROCHELIN ESTERASE-RELATED"/>
    <property type="match status" value="1"/>
</dbReference>
<dbReference type="InterPro" id="IPR013783">
    <property type="entry name" value="Ig-like_fold"/>
</dbReference>
<dbReference type="InterPro" id="IPR018247">
    <property type="entry name" value="EF_Hand_1_Ca_BS"/>
</dbReference>
<proteinExistence type="predicted"/>
<dbReference type="Pfam" id="PF00756">
    <property type="entry name" value="Esterase"/>
    <property type="match status" value="1"/>
</dbReference>
<dbReference type="SUPFAM" id="SSF53474">
    <property type="entry name" value="alpha/beta-Hydrolases"/>
    <property type="match status" value="1"/>
</dbReference>
<dbReference type="EMBL" id="AP027059">
    <property type="protein sequence ID" value="BDU49501.1"/>
    <property type="molecule type" value="Genomic_DNA"/>
</dbReference>
<feature type="domain" description="AMP-activated protein kinase glycogen-binding" evidence="1">
    <location>
        <begin position="100"/>
        <end position="170"/>
    </location>
</feature>
<accession>A0AAU9DUA2</accession>
<evidence type="ECO:0000313" key="3">
    <source>
        <dbReference type="Proteomes" id="UP001321582"/>
    </source>
</evidence>
<dbReference type="PROSITE" id="PS00018">
    <property type="entry name" value="EF_HAND_1"/>
    <property type="match status" value="1"/>
</dbReference>
<dbReference type="InterPro" id="IPR014756">
    <property type="entry name" value="Ig_E-set"/>
</dbReference>
<dbReference type="AlphaFoldDB" id="A0AAU9DUA2"/>
<dbReference type="CDD" id="cd02859">
    <property type="entry name" value="E_set_AMPKbeta_like_N"/>
    <property type="match status" value="1"/>
</dbReference>
<dbReference type="PROSITE" id="PS51257">
    <property type="entry name" value="PROKAR_LIPOPROTEIN"/>
    <property type="match status" value="1"/>
</dbReference>
<dbReference type="InterPro" id="IPR000801">
    <property type="entry name" value="Esterase-like"/>
</dbReference>
<dbReference type="Gene3D" id="2.60.40.10">
    <property type="entry name" value="Immunoglobulins"/>
    <property type="match status" value="1"/>
</dbReference>
<name>A0AAU9DUA2_9FUSO</name>
<dbReference type="Gene3D" id="3.40.50.1820">
    <property type="entry name" value="alpha/beta hydrolase"/>
    <property type="match status" value="1"/>
</dbReference>
<sequence length="611" mass="71364">MKKNLNLVTGLVLVLMAFGCSNVKKQAITKEKKAPKVKKVITQKVDLKKYRIDNIEGMKFDDFVKILKGSEIKNRQNIVDANFDLLLKSNSFPIIKGELVTFVYKGKTNKVDVTGDFTNNFSGKIPLEKIKGTNLFYKTIKIYINSAVEYKFVVNGSYVNDKLNPNVSNNSYKNSRLLMPEYQLVSERKNRDNIKKGTIVKEIFENKSLISDKNLKRRVQIYLPYNYTEGKKYKVIYFTDGKEYLKDGNAKNILDNMIFDGEIEPVIGVFVDSIERESEYIYNTRDEYIKYFVENMMPKIENKYSVSKNRNDRILVGDSFGGDFVVYLSYKYSDKFKNVICQSGNLMSLYAKGFNSATTVGKFATKESIYNEISQNSNYPVKMFITYGDYEIIGKNSKVLYNLLKKNKTVDSVKLVSYPQGHGFSLWGDTLKEGLIWIINNKNINKKVVEKKEEKKVDVNIEWYTQEKQNKIRDKKKYYFAIGKRSKELFKYSSGDEIVADILNSDRYIELKPEVDNKITIEFPNEDYSKYFIFPFYDINGNGKVDREDILQQSYTKEHILGAGFSYFTIKDWLYYVGLTVFKYEDKVVPFFDYNFIDTEENSWIYIYPFF</sequence>
<evidence type="ECO:0000313" key="2">
    <source>
        <dbReference type="EMBL" id="BDU49501.1"/>
    </source>
</evidence>
<dbReference type="KEGG" id="haby:HLVA_00700"/>
<dbReference type="InterPro" id="IPR032640">
    <property type="entry name" value="AMPK1_CBM"/>
</dbReference>
<protein>
    <recommendedName>
        <fullName evidence="1">AMP-activated protein kinase glycogen-binding domain-containing protein</fullName>
    </recommendedName>
</protein>
<gene>
    <name evidence="2" type="ORF">HLVA_00700</name>
</gene>
<dbReference type="PANTHER" id="PTHR48098:SF3">
    <property type="entry name" value="IRON(III) ENTEROBACTIN ESTERASE"/>
    <property type="match status" value="1"/>
</dbReference>
<evidence type="ECO:0000259" key="1">
    <source>
        <dbReference type="Pfam" id="PF16561"/>
    </source>
</evidence>
<reference evidence="2 3" key="1">
    <citation type="submission" date="2022-11" db="EMBL/GenBank/DDBJ databases">
        <title>Haliovirga abyssi gen. nov., sp. nov., a mesophilic fermentative bacterium isolated from the Iheya North hydrothermal field and the proposal of Haliovirgaceae fam. nov.</title>
        <authorList>
            <person name="Miyazaki U."/>
            <person name="Tame A."/>
            <person name="Miyazaki J."/>
            <person name="Takai K."/>
            <person name="Sawayama S."/>
            <person name="Kitajima M."/>
            <person name="Okamoto A."/>
            <person name="Nakagawa S."/>
        </authorList>
    </citation>
    <scope>NUCLEOTIDE SEQUENCE [LARGE SCALE GENOMIC DNA]</scope>
    <source>
        <strain evidence="2 3">IC12</strain>
    </source>
</reference>
<organism evidence="2 3">
    <name type="scientific">Haliovirga abyssi</name>
    <dbReference type="NCBI Taxonomy" id="2996794"/>
    <lineage>
        <taxon>Bacteria</taxon>
        <taxon>Fusobacteriati</taxon>
        <taxon>Fusobacteriota</taxon>
        <taxon>Fusobacteriia</taxon>
        <taxon>Fusobacteriales</taxon>
        <taxon>Haliovirgaceae</taxon>
        <taxon>Haliovirga</taxon>
    </lineage>
</organism>
<dbReference type="InterPro" id="IPR029058">
    <property type="entry name" value="AB_hydrolase_fold"/>
</dbReference>